<evidence type="ECO:0000259" key="5">
    <source>
        <dbReference type="PROSITE" id="PS50001"/>
    </source>
</evidence>
<feature type="compositionally biased region" description="Polar residues" evidence="4">
    <location>
        <begin position="105"/>
        <end position="118"/>
    </location>
</feature>
<dbReference type="PROSITE" id="PS50009">
    <property type="entry name" value="RASGEF_CAT"/>
    <property type="match status" value="1"/>
</dbReference>
<dbReference type="InterPro" id="IPR036860">
    <property type="entry name" value="SH2_dom_sf"/>
</dbReference>
<keyword evidence="1 3" id="KW-0727">SH2 domain</keyword>
<dbReference type="InterPro" id="IPR036964">
    <property type="entry name" value="RASGEF_cat_dom_sf"/>
</dbReference>
<feature type="compositionally biased region" description="Basic and acidic residues" evidence="4">
    <location>
        <begin position="396"/>
        <end position="406"/>
    </location>
</feature>
<dbReference type="Pfam" id="PF00536">
    <property type="entry name" value="SAM_1"/>
    <property type="match status" value="1"/>
</dbReference>
<dbReference type="GO" id="GO:0007264">
    <property type="term" value="P:small GTPase-mediated signal transduction"/>
    <property type="evidence" value="ECO:0007669"/>
    <property type="project" value="InterPro"/>
</dbReference>
<dbReference type="Pfam" id="PF00617">
    <property type="entry name" value="RasGEF"/>
    <property type="match status" value="1"/>
</dbReference>
<proteinExistence type="predicted"/>
<feature type="region of interest" description="Disordered" evidence="4">
    <location>
        <begin position="105"/>
        <end position="133"/>
    </location>
</feature>
<dbReference type="PROSITE" id="PS50105">
    <property type="entry name" value="SAM_DOMAIN"/>
    <property type="match status" value="1"/>
</dbReference>
<feature type="compositionally biased region" description="Low complexity" evidence="4">
    <location>
        <begin position="119"/>
        <end position="133"/>
    </location>
</feature>
<organism evidence="8 9">
    <name type="scientific">Acanthaster planci</name>
    <name type="common">Crown-of-thorns starfish</name>
    <dbReference type="NCBI Taxonomy" id="133434"/>
    <lineage>
        <taxon>Eukaryota</taxon>
        <taxon>Metazoa</taxon>
        <taxon>Echinodermata</taxon>
        <taxon>Eleutherozoa</taxon>
        <taxon>Asterozoa</taxon>
        <taxon>Asteroidea</taxon>
        <taxon>Valvatacea</taxon>
        <taxon>Valvatida</taxon>
        <taxon>Acanthasteridae</taxon>
        <taxon>Acanthaster</taxon>
    </lineage>
</organism>
<feature type="compositionally biased region" description="Acidic residues" evidence="4">
    <location>
        <begin position="495"/>
        <end position="504"/>
    </location>
</feature>
<dbReference type="Proteomes" id="UP000694845">
    <property type="component" value="Unplaced"/>
</dbReference>
<evidence type="ECO:0000259" key="6">
    <source>
        <dbReference type="PROSITE" id="PS50009"/>
    </source>
</evidence>
<evidence type="ECO:0000313" key="9">
    <source>
        <dbReference type="RefSeq" id="XP_022100994.1"/>
    </source>
</evidence>
<dbReference type="KEGG" id="aplc:110984795"/>
<dbReference type="InterPro" id="IPR013761">
    <property type="entry name" value="SAM/pointed_sf"/>
</dbReference>
<dbReference type="GeneID" id="110984795"/>
<dbReference type="Gene3D" id="1.10.840.10">
    <property type="entry name" value="Ras guanine-nucleotide exchange factors catalytic domain"/>
    <property type="match status" value="1"/>
</dbReference>
<dbReference type="SMART" id="SM00147">
    <property type="entry name" value="RasGEF"/>
    <property type="match status" value="1"/>
</dbReference>
<dbReference type="InterPro" id="IPR051853">
    <property type="entry name" value="SH2-Ras-GEF_adapter"/>
</dbReference>
<dbReference type="Pfam" id="PF00017">
    <property type="entry name" value="SH2"/>
    <property type="match status" value="1"/>
</dbReference>
<dbReference type="PRINTS" id="PR00401">
    <property type="entry name" value="SH2DOMAIN"/>
</dbReference>
<dbReference type="InterPro" id="IPR001895">
    <property type="entry name" value="RASGEF_cat_dom"/>
</dbReference>
<dbReference type="OrthoDB" id="2412973at2759"/>
<dbReference type="InterPro" id="IPR001660">
    <property type="entry name" value="SAM"/>
</dbReference>
<accession>A0A8B7Z5T3</accession>
<dbReference type="InterPro" id="IPR044102">
    <property type="entry name" value="SH2_SHEP1/BCAR3/NSP1"/>
</dbReference>
<keyword evidence="2" id="KW-0344">Guanine-nucleotide releasing factor</keyword>
<dbReference type="InterPro" id="IPR023578">
    <property type="entry name" value="Ras_GEF_dom_sf"/>
</dbReference>
<gene>
    <name evidence="9" type="primary">LOC110984795</name>
</gene>
<reference evidence="9" key="1">
    <citation type="submission" date="2025-08" db="UniProtKB">
        <authorList>
            <consortium name="RefSeq"/>
        </authorList>
    </citation>
    <scope>IDENTIFICATION</scope>
</reference>
<dbReference type="RefSeq" id="XP_022100994.1">
    <property type="nucleotide sequence ID" value="XM_022245302.1"/>
</dbReference>
<keyword evidence="8" id="KW-1185">Reference proteome</keyword>
<feature type="domain" description="Ras-GEF" evidence="6">
    <location>
        <begin position="588"/>
        <end position="867"/>
    </location>
</feature>
<dbReference type="PROSITE" id="PS50001">
    <property type="entry name" value="SH2"/>
    <property type="match status" value="1"/>
</dbReference>
<dbReference type="SUPFAM" id="SSF47769">
    <property type="entry name" value="SAM/Pointed domain"/>
    <property type="match status" value="1"/>
</dbReference>
<dbReference type="GO" id="GO:0001784">
    <property type="term" value="F:phosphotyrosine residue binding"/>
    <property type="evidence" value="ECO:0007669"/>
    <property type="project" value="InterPro"/>
</dbReference>
<evidence type="ECO:0000259" key="7">
    <source>
        <dbReference type="PROSITE" id="PS50105"/>
    </source>
</evidence>
<dbReference type="FunFam" id="3.30.505.10:FF:000013">
    <property type="entry name" value="SH2 domain-containing protein 3C isoform X1"/>
    <property type="match status" value="1"/>
</dbReference>
<evidence type="ECO:0000256" key="2">
    <source>
        <dbReference type="PROSITE-ProRule" id="PRU00168"/>
    </source>
</evidence>
<dbReference type="InterPro" id="IPR000980">
    <property type="entry name" value="SH2"/>
</dbReference>
<feature type="domain" description="SH2" evidence="5">
    <location>
        <begin position="191"/>
        <end position="290"/>
    </location>
</feature>
<dbReference type="SUPFAM" id="SSF48366">
    <property type="entry name" value="Ras GEF"/>
    <property type="match status" value="1"/>
</dbReference>
<feature type="region of interest" description="Disordered" evidence="4">
    <location>
        <begin position="485"/>
        <end position="524"/>
    </location>
</feature>
<dbReference type="AlphaFoldDB" id="A0A8B7Z5T3"/>
<dbReference type="Gene3D" id="3.30.505.10">
    <property type="entry name" value="SH2 domain"/>
    <property type="match status" value="1"/>
</dbReference>
<dbReference type="GO" id="GO:0005085">
    <property type="term" value="F:guanyl-nucleotide exchange factor activity"/>
    <property type="evidence" value="ECO:0007669"/>
    <property type="project" value="UniProtKB-KW"/>
</dbReference>
<evidence type="ECO:0000313" key="8">
    <source>
        <dbReference type="Proteomes" id="UP000694845"/>
    </source>
</evidence>
<feature type="domain" description="SAM" evidence="7">
    <location>
        <begin position="40"/>
        <end position="98"/>
    </location>
</feature>
<evidence type="ECO:0000256" key="1">
    <source>
        <dbReference type="ARBA" id="ARBA00022999"/>
    </source>
</evidence>
<dbReference type="SMART" id="SM00252">
    <property type="entry name" value="SH2"/>
    <property type="match status" value="1"/>
</dbReference>
<protein>
    <submittedName>
        <fullName evidence="9">SH2 domain-containing protein 3C-like isoform X1</fullName>
    </submittedName>
</protein>
<feature type="region of interest" description="Disordered" evidence="4">
    <location>
        <begin position="380"/>
        <end position="438"/>
    </location>
</feature>
<evidence type="ECO:0000256" key="3">
    <source>
        <dbReference type="PROSITE-ProRule" id="PRU00191"/>
    </source>
</evidence>
<dbReference type="FunFam" id="1.10.840.10:FF:000015">
    <property type="entry name" value="Uncharacterized protein, isoform A"/>
    <property type="match status" value="1"/>
</dbReference>
<evidence type="ECO:0000256" key="4">
    <source>
        <dbReference type="SAM" id="MobiDB-lite"/>
    </source>
</evidence>
<dbReference type="PANTHER" id="PTHR14247">
    <property type="entry name" value="BREAST CANCER ANTI-ESTROGEN RESISTANCE PROTEIN 3 HOMOLOG-LIKE PROTEIN"/>
    <property type="match status" value="1"/>
</dbReference>
<name>A0A8B7Z5T3_ACAPL</name>
<dbReference type="CDD" id="cd09487">
    <property type="entry name" value="SAM_superfamily"/>
    <property type="match status" value="1"/>
</dbReference>
<dbReference type="Gene3D" id="1.10.150.50">
    <property type="entry name" value="Transcription Factor, Ets-1"/>
    <property type="match status" value="1"/>
</dbReference>
<sequence>MYGMERPGYHRSNTWSYASYAPSSHRATGHSPAKMAFHLTVEHWLKALELEEYFPLFQHYQAVENLLHLSERHISELGVTNSAHRARLASNLVYIREKLKRTSITGGPLTTLTQPRQRSSIAGSPYGSPAPSPSIKASFRYSTIPEGVTPELPTSPKTFKMDYHDTSPEDLRKELESELKLPNDDIRSHAWFHGGISRDKVEKLLISNGDFLVRDSISQPGNYVLSVRWRNAPMHFVINKVILQADTPYASIQYQFEQECFDSIPSLIRFYIGNAQPVSQTSGAVIQRPVNRSVPLSFIDSKYAAINRSQASAYTYGVLPRRVVTPRQALAWPQDTFRQRSGSQPAIIRSSMVDPTALERSESSPTINRPMNGFALQALSDKSEHRPLGRTGSEPILEKESLDKDYVYPAPDASSVGDLTAPPLPPFKNKKSSSENVTNGNAALLTETVSVMNRSFDPPSMFVMDHVYSEIDEYDQLPIRYSILHDKSDPIPPPQEEENGNELESELKEKKRHSDTRNSVLDTDYSKVAEIDKNMDKKPGKLVTPLPQLNEPSCIHLADFSTPLMGSENKPLEGAILADVKQRLLDTDAVNLAKHITKIDFEMCRITETSSRQPGLEVITLPQGVQIRQDLLERYHCLKTWCAVCVLTCTEPEQRIRMLHQWIQIAEALRGSLGNLFSFTAVMDGLSCKQLTQLKKSWELLRSLHTSSAVNYDTKLRSVLKSLNSGENAIPLTKTSIPHIIPVMQLLERDWTTLTATDWSVPASAETLEGLPRGESWEESATGFGLDSLLNHLQNAHAFCQQANLYRINANSKLTKFLPDEALLDTFRPEFHMRLLWGSKGATAGTAERYQKFAKILSVMAEKIEPIGPGV</sequence>
<dbReference type="SUPFAM" id="SSF55550">
    <property type="entry name" value="SH2 domain"/>
    <property type="match status" value="1"/>
</dbReference>
<dbReference type="CDD" id="cd10337">
    <property type="entry name" value="SH2_BCAR3"/>
    <property type="match status" value="1"/>
</dbReference>
<dbReference type="PANTHER" id="PTHR14247:SF8">
    <property type="entry name" value="RAS-GEF DOMAIN-CONTAINING PROTEIN"/>
    <property type="match status" value="1"/>
</dbReference>